<dbReference type="EMBL" id="AYSH01000020">
    <property type="protein sequence ID" value="EST89146.1"/>
    <property type="molecule type" value="Genomic_DNA"/>
</dbReference>
<evidence type="ECO:0000313" key="2">
    <source>
        <dbReference type="EMBL" id="EST89146.1"/>
    </source>
</evidence>
<sequence length="88" mass="10256">MKASDFMKKTNFFVVFWLLLSLISFVVFVISFSSFWNDIAYLVFPSNEQYMNEMEIKRDMIKVVPMIILGASVFVVGIKQGLKTYHES</sequence>
<gene>
    <name evidence="2" type="ORF">T233_01594</name>
</gene>
<keyword evidence="1" id="KW-0812">Transmembrane</keyword>
<keyword evidence="1" id="KW-0472">Membrane</keyword>
<dbReference type="eggNOG" id="ENOG502ZP6I">
    <property type="taxonomic scope" value="Bacteria"/>
</dbReference>
<feature type="transmembrane region" description="Helical" evidence="1">
    <location>
        <begin position="60"/>
        <end position="78"/>
    </location>
</feature>
<dbReference type="STRING" id="1408226.T233_01594"/>
<protein>
    <submittedName>
        <fullName evidence="2">Uncharacterized protein</fullName>
    </submittedName>
</protein>
<evidence type="ECO:0000256" key="1">
    <source>
        <dbReference type="SAM" id="Phobius"/>
    </source>
</evidence>
<name>V6Q1Q5_9ENTE</name>
<feature type="transmembrane region" description="Helical" evidence="1">
    <location>
        <begin position="12"/>
        <end position="36"/>
    </location>
</feature>
<proteinExistence type="predicted"/>
<reference evidence="2 3" key="1">
    <citation type="journal article" date="2013" name="Genome Announc.">
        <title>High-Quality Draft Genome Sequence of Vagococcus lutrae Strain LBD1, Isolated from the Largemouth Bass Micropterus salmoides.</title>
        <authorList>
            <person name="Lebreton F."/>
            <person name="Valentino M.D."/>
            <person name="Duncan L.B."/>
            <person name="Zeng Q."/>
            <person name="Manson McGuire A."/>
            <person name="Earl A.M."/>
            <person name="Gilmore M.S."/>
        </authorList>
    </citation>
    <scope>NUCLEOTIDE SEQUENCE [LARGE SCALE GENOMIC DNA]</scope>
    <source>
        <strain evidence="2 3">LBD1</strain>
    </source>
</reference>
<dbReference type="Proteomes" id="UP000018126">
    <property type="component" value="Unassembled WGS sequence"/>
</dbReference>
<keyword evidence="1" id="KW-1133">Transmembrane helix</keyword>
<evidence type="ECO:0000313" key="3">
    <source>
        <dbReference type="Proteomes" id="UP000018126"/>
    </source>
</evidence>
<comment type="caution">
    <text evidence="2">The sequence shown here is derived from an EMBL/GenBank/DDBJ whole genome shotgun (WGS) entry which is preliminary data.</text>
</comment>
<organism evidence="2 3">
    <name type="scientific">Vagococcus lutrae LBD1</name>
    <dbReference type="NCBI Taxonomy" id="1408226"/>
    <lineage>
        <taxon>Bacteria</taxon>
        <taxon>Bacillati</taxon>
        <taxon>Bacillota</taxon>
        <taxon>Bacilli</taxon>
        <taxon>Lactobacillales</taxon>
        <taxon>Enterococcaceae</taxon>
        <taxon>Vagococcus</taxon>
    </lineage>
</organism>
<keyword evidence="3" id="KW-1185">Reference proteome</keyword>
<dbReference type="AlphaFoldDB" id="V6Q1Q5"/>
<accession>V6Q1Q5</accession>